<dbReference type="AlphaFoldDB" id="A0A6S7KCV4"/>
<accession>A0A6S7KCV4</accession>
<protein>
    <submittedName>
        <fullName evidence="1">Uncharacterized protein</fullName>
    </submittedName>
</protein>
<evidence type="ECO:0000313" key="1">
    <source>
        <dbReference type="EMBL" id="CAB4025372.1"/>
    </source>
</evidence>
<keyword evidence="2" id="KW-1185">Reference proteome</keyword>
<dbReference type="EMBL" id="CACRXK020013568">
    <property type="protein sequence ID" value="CAB4025372.1"/>
    <property type="molecule type" value="Genomic_DNA"/>
</dbReference>
<organism evidence="1 2">
    <name type="scientific">Paramuricea clavata</name>
    <name type="common">Red gorgonian</name>
    <name type="synonym">Violescent sea-whip</name>
    <dbReference type="NCBI Taxonomy" id="317549"/>
    <lineage>
        <taxon>Eukaryota</taxon>
        <taxon>Metazoa</taxon>
        <taxon>Cnidaria</taxon>
        <taxon>Anthozoa</taxon>
        <taxon>Octocorallia</taxon>
        <taxon>Malacalcyonacea</taxon>
        <taxon>Plexauridae</taxon>
        <taxon>Paramuricea</taxon>
    </lineage>
</organism>
<dbReference type="Proteomes" id="UP001152795">
    <property type="component" value="Unassembled WGS sequence"/>
</dbReference>
<reference evidence="1" key="1">
    <citation type="submission" date="2020-04" db="EMBL/GenBank/DDBJ databases">
        <authorList>
            <person name="Alioto T."/>
            <person name="Alioto T."/>
            <person name="Gomez Garrido J."/>
        </authorList>
    </citation>
    <scope>NUCLEOTIDE SEQUENCE</scope>
    <source>
        <strain evidence="1">A484AB</strain>
    </source>
</reference>
<evidence type="ECO:0000313" key="2">
    <source>
        <dbReference type="Proteomes" id="UP001152795"/>
    </source>
</evidence>
<proteinExistence type="predicted"/>
<name>A0A6S7KCV4_PARCT</name>
<gene>
    <name evidence="1" type="ORF">PACLA_8A008775</name>
</gene>
<comment type="caution">
    <text evidence="1">The sequence shown here is derived from an EMBL/GenBank/DDBJ whole genome shotgun (WGS) entry which is preliminary data.</text>
</comment>
<sequence>MTGPLLHIWYILVLCTRGNPKNPQLKHHCLWRDNNIVITARLVIYFVGEGVQSFKCF</sequence>